<comment type="caution">
    <text evidence="3">The sequence shown here is derived from an EMBL/GenBank/DDBJ whole genome shotgun (WGS) entry which is preliminary data.</text>
</comment>
<dbReference type="STRING" id="867903.ThesuDRAFT_02232"/>
<feature type="compositionally biased region" description="Low complexity" evidence="1">
    <location>
        <begin position="574"/>
        <end position="591"/>
    </location>
</feature>
<dbReference type="OrthoDB" id="9778037at2"/>
<reference evidence="3" key="2">
    <citation type="submission" date="2012-10" db="EMBL/GenBank/DDBJ databases">
        <title>Improved high-quality draft of Thermaerobacter subterraneus C21, DSM 13965.</title>
        <authorList>
            <consortium name="DOE Joint Genome Institute"/>
            <person name="Eisen J."/>
            <person name="Huntemann M."/>
            <person name="Wei C.-L."/>
            <person name="Han J."/>
            <person name="Detter J.C."/>
            <person name="Han C."/>
            <person name="Tapia R."/>
            <person name="Chen A."/>
            <person name="Kyrpides N."/>
            <person name="Mavromatis K."/>
            <person name="Markowitz V."/>
            <person name="Szeto E."/>
            <person name="Ivanova N."/>
            <person name="Mikhailova N."/>
            <person name="Ovchinnikova G."/>
            <person name="Pagani I."/>
            <person name="Pati A."/>
            <person name="Goodwin L."/>
            <person name="Nordberg H.P."/>
            <person name="Cantor M.N."/>
            <person name="Hua S.X."/>
            <person name="Woyke T."/>
            <person name="Eisen J."/>
            <person name="Klenk H.-P."/>
        </authorList>
    </citation>
    <scope>NUCLEOTIDE SEQUENCE [LARGE SCALE GENOMIC DNA]</scope>
    <source>
        <strain evidence="3">DSM 13965</strain>
    </source>
</reference>
<evidence type="ECO:0000313" key="3">
    <source>
        <dbReference type="EMBL" id="EKP94494.1"/>
    </source>
</evidence>
<dbReference type="HOGENOM" id="CLU_474804_0_0_9"/>
<feature type="compositionally biased region" description="Low complexity" evidence="1">
    <location>
        <begin position="506"/>
        <end position="533"/>
    </location>
</feature>
<feature type="region of interest" description="Disordered" evidence="1">
    <location>
        <begin position="557"/>
        <end position="655"/>
    </location>
</feature>
<dbReference type="Pfam" id="PF01882">
    <property type="entry name" value="DUF58"/>
    <property type="match status" value="1"/>
</dbReference>
<dbReference type="InterPro" id="IPR002881">
    <property type="entry name" value="DUF58"/>
</dbReference>
<dbReference type="eggNOG" id="COG1721">
    <property type="taxonomic scope" value="Bacteria"/>
</dbReference>
<proteinExistence type="predicted"/>
<sequence length="655" mass="67700">MRLQSWGLPLWTLAALVFALTTGGPVPWFLFKFLLALHLLGAGWAWLLARGLDVQARVDRGRAVAGERVELEVFVHNESVLPAPRLVIALPAWDEPLRPGGWRPGPEDGDPPSAAGAGGRGRPSPWPEPGRVFYRSLGPLGNLLHREAVILPRRGRYRLGPVVVEVQEPLGLFRLRRAVFAEPALVVYPRPVPVDGLPILPRQPFGRQRVDTRAWQDPSSLADVRPFRPGDNPKHIHWKVSARLDELHVKEFDLRATTDCYLFLDLHAGAGPEGDPWTGGRRVSPDERAGPAGPPSPAGLGGPPAAGMATAGKALRGGPGRAPVTGPGAAAAEPPRTGPAPEPLPLDISEGVAGVAAGIAALALHRELVVAAAAHTGRPHRLAPGRGPQQYRRLLEWLVDVNQPGTMPLADFLAARRSWLTPRSAVLVVTPQMDRRLGRVLAQLRSQGHAVAVWYLHQDGGTAAAVTASASAAATREGMPATGGGGAGSPAAGTIRAASGSGGEGSAPSRPDASGAAGVSAGANTGASASAAGAIPGVDPALVRWLLSEGVEIHPVPWPEHPGADAGAEGRSLAAPAGPPGAAGVSGLRRPLAPPPAGAGRRAPQHPGPGGPGPSEAAVPWPGTPPGRVRLGGTGLRRSAQDAAAPVARTRGWWS</sequence>
<evidence type="ECO:0000313" key="4">
    <source>
        <dbReference type="Proteomes" id="UP000005710"/>
    </source>
</evidence>
<organism evidence="3 4">
    <name type="scientific">Thermaerobacter subterraneus DSM 13965</name>
    <dbReference type="NCBI Taxonomy" id="867903"/>
    <lineage>
        <taxon>Bacteria</taxon>
        <taxon>Bacillati</taxon>
        <taxon>Bacillota</taxon>
        <taxon>Clostridia</taxon>
        <taxon>Eubacteriales</taxon>
        <taxon>Clostridiales Family XVII. Incertae Sedis</taxon>
        <taxon>Thermaerobacter</taxon>
    </lineage>
</organism>
<dbReference type="AlphaFoldDB" id="K6Q0T1"/>
<evidence type="ECO:0000256" key="1">
    <source>
        <dbReference type="SAM" id="MobiDB-lite"/>
    </source>
</evidence>
<evidence type="ECO:0000259" key="2">
    <source>
        <dbReference type="Pfam" id="PF01882"/>
    </source>
</evidence>
<reference evidence="3" key="1">
    <citation type="submission" date="2010-10" db="EMBL/GenBank/DDBJ databases">
        <authorList>
            <consortium name="US DOE Joint Genome Institute (JGI-PGF)"/>
            <person name="Lucas S."/>
            <person name="Copeland A."/>
            <person name="Lapidus A."/>
            <person name="Bruce D."/>
            <person name="Goodwin L."/>
            <person name="Pitluck S."/>
            <person name="Kyrpides N."/>
            <person name="Mavromatis K."/>
            <person name="Detter J.C."/>
            <person name="Han C."/>
            <person name="Land M."/>
            <person name="Hauser L."/>
            <person name="Markowitz V."/>
            <person name="Cheng J.-F."/>
            <person name="Hugenholtz P."/>
            <person name="Woyke T."/>
            <person name="Wu D."/>
            <person name="Pukall R."/>
            <person name="Wahrenburg C."/>
            <person name="Brambilla E."/>
            <person name="Klenk H.-P."/>
            <person name="Eisen J.A."/>
        </authorList>
    </citation>
    <scope>NUCLEOTIDE SEQUENCE [LARGE SCALE GENOMIC DNA]</scope>
    <source>
        <strain evidence="3">DSM 13965</strain>
    </source>
</reference>
<protein>
    <recommendedName>
        <fullName evidence="2">DUF58 domain-containing protein</fullName>
    </recommendedName>
</protein>
<dbReference type="PANTHER" id="PTHR34351">
    <property type="entry name" value="SLR1927 PROTEIN-RELATED"/>
    <property type="match status" value="1"/>
</dbReference>
<feature type="region of interest" description="Disordered" evidence="1">
    <location>
        <begin position="99"/>
        <end position="127"/>
    </location>
</feature>
<dbReference type="EMBL" id="AENY02000003">
    <property type="protein sequence ID" value="EKP94494.1"/>
    <property type="molecule type" value="Genomic_DNA"/>
</dbReference>
<name>K6Q0T1_9FIRM</name>
<accession>K6Q0T1</accession>
<feature type="domain" description="DUF58" evidence="2">
    <location>
        <begin position="223"/>
        <end position="267"/>
    </location>
</feature>
<gene>
    <name evidence="3" type="ORF">ThesuDRAFT_02232</name>
</gene>
<feature type="region of interest" description="Disordered" evidence="1">
    <location>
        <begin position="272"/>
        <end position="345"/>
    </location>
</feature>
<dbReference type="RefSeq" id="WP_006904513.1">
    <property type="nucleotide sequence ID" value="NZ_JH976535.1"/>
</dbReference>
<dbReference type="PANTHER" id="PTHR34351:SF2">
    <property type="entry name" value="DUF58 DOMAIN-CONTAINING PROTEIN"/>
    <property type="match status" value="1"/>
</dbReference>
<feature type="compositionally biased region" description="Low complexity" evidence="1">
    <location>
        <begin position="489"/>
        <end position="499"/>
    </location>
</feature>
<dbReference type="Proteomes" id="UP000005710">
    <property type="component" value="Unassembled WGS sequence"/>
</dbReference>
<feature type="region of interest" description="Disordered" evidence="1">
    <location>
        <begin position="476"/>
        <end position="533"/>
    </location>
</feature>
<keyword evidence="4" id="KW-1185">Reference proteome</keyword>